<sequence length="151" mass="17239">MVPCLISERSTEYGMLSEALGKGAFILHFVAATTLACLWTGWVKYWESFGGMKAFRIEAVCVAGLERPVITKLRFEFCKMMSGDERMDMVAAQLQHYSSKTFWRRHSYAVSFRIHRKSQDLTHTAHGYRQLGPIGDGVEFQCNYNTCHDPS</sequence>
<name>A0A1B7NM17_9EURO</name>
<accession>A0A1B7NM17</accession>
<reference evidence="2 3" key="1">
    <citation type="submission" date="2015-07" db="EMBL/GenBank/DDBJ databases">
        <title>Emmonsia species relationships and genome sequence.</title>
        <authorList>
            <person name="Cuomo C.A."/>
            <person name="Schwartz I.S."/>
            <person name="Kenyon C."/>
            <person name="de Hoog G.S."/>
            <person name="Govender N.P."/>
            <person name="Botha A."/>
            <person name="Moreno L."/>
            <person name="de Vries M."/>
            <person name="Munoz J.F."/>
            <person name="Stielow J.B."/>
        </authorList>
    </citation>
    <scope>NUCLEOTIDE SEQUENCE [LARGE SCALE GENOMIC DNA]</scope>
    <source>
        <strain evidence="2 3">CBS 136260</strain>
    </source>
</reference>
<feature type="non-terminal residue" evidence="2">
    <location>
        <position position="151"/>
    </location>
</feature>
<proteinExistence type="predicted"/>
<evidence type="ECO:0000313" key="2">
    <source>
        <dbReference type="EMBL" id="OAX77864.1"/>
    </source>
</evidence>
<comment type="caution">
    <text evidence="2">The sequence shown here is derived from an EMBL/GenBank/DDBJ whole genome shotgun (WGS) entry which is preliminary data.</text>
</comment>
<evidence type="ECO:0000256" key="1">
    <source>
        <dbReference type="SAM" id="Phobius"/>
    </source>
</evidence>
<organism evidence="2 3">
    <name type="scientific">Emergomyces africanus</name>
    <dbReference type="NCBI Taxonomy" id="1955775"/>
    <lineage>
        <taxon>Eukaryota</taxon>
        <taxon>Fungi</taxon>
        <taxon>Dikarya</taxon>
        <taxon>Ascomycota</taxon>
        <taxon>Pezizomycotina</taxon>
        <taxon>Eurotiomycetes</taxon>
        <taxon>Eurotiomycetidae</taxon>
        <taxon>Onygenales</taxon>
        <taxon>Ajellomycetaceae</taxon>
        <taxon>Emergomyces</taxon>
    </lineage>
</organism>
<keyword evidence="1" id="KW-0812">Transmembrane</keyword>
<protein>
    <submittedName>
        <fullName evidence="2">Uncharacterized protein</fullName>
    </submittedName>
</protein>
<gene>
    <name evidence="2" type="ORF">ACJ72_07832</name>
</gene>
<evidence type="ECO:0000313" key="3">
    <source>
        <dbReference type="Proteomes" id="UP000091918"/>
    </source>
</evidence>
<dbReference type="EMBL" id="LGUA01001975">
    <property type="protein sequence ID" value="OAX77864.1"/>
    <property type="molecule type" value="Genomic_DNA"/>
</dbReference>
<keyword evidence="1" id="KW-0472">Membrane</keyword>
<dbReference type="Proteomes" id="UP000091918">
    <property type="component" value="Unassembled WGS sequence"/>
</dbReference>
<keyword evidence="1" id="KW-1133">Transmembrane helix</keyword>
<keyword evidence="3" id="KW-1185">Reference proteome</keyword>
<feature type="transmembrane region" description="Helical" evidence="1">
    <location>
        <begin position="25"/>
        <end position="46"/>
    </location>
</feature>
<dbReference type="AlphaFoldDB" id="A0A1B7NM17"/>